<reference evidence="3" key="1">
    <citation type="journal article" date="2018" name="Nat. Microbiol.">
        <title>Leveraging single-cell genomics to expand the fungal tree of life.</title>
        <authorList>
            <person name="Ahrendt S.R."/>
            <person name="Quandt C.A."/>
            <person name="Ciobanu D."/>
            <person name="Clum A."/>
            <person name="Salamov A."/>
            <person name="Andreopoulos B."/>
            <person name="Cheng J.F."/>
            <person name="Woyke T."/>
            <person name="Pelin A."/>
            <person name="Henrissat B."/>
            <person name="Reynolds N.K."/>
            <person name="Benny G.L."/>
            <person name="Smith M.E."/>
            <person name="James T.Y."/>
            <person name="Grigoriev I.V."/>
        </authorList>
    </citation>
    <scope>NUCLEOTIDE SEQUENCE [LARGE SCALE GENOMIC DNA]</scope>
</reference>
<dbReference type="Proteomes" id="UP000269721">
    <property type="component" value="Unassembled WGS sequence"/>
</dbReference>
<feature type="compositionally biased region" description="Pro residues" evidence="1">
    <location>
        <begin position="146"/>
        <end position="164"/>
    </location>
</feature>
<dbReference type="OrthoDB" id="196547at2759"/>
<feature type="region of interest" description="Disordered" evidence="1">
    <location>
        <begin position="142"/>
        <end position="182"/>
    </location>
</feature>
<name>A0A4P9WG63_9FUNG</name>
<sequence length="231" mass="25048">MLRRVLLPPCPNPLPAPLSRLPELRLSPTSGKQSRIPQAQLFALPAALHGHFLYFHACYIAHGAPMEVNLPATVRKTISDAMETGARVISCSVFDRAVDEVVAMIYYNTFAKFVKEKEKDAGHRASVSAAAPTPADILSTPISLAPLPPAAPPRPPVLPPPPRTSPLGPRQAQSLDIERDRERIRTRELSRIAVATAAAQRRNRTLARPVSVADASVDFDDAKSDSGVSFR</sequence>
<keyword evidence="3" id="KW-1185">Reference proteome</keyword>
<feature type="non-terminal residue" evidence="2">
    <location>
        <position position="231"/>
    </location>
</feature>
<evidence type="ECO:0000313" key="3">
    <source>
        <dbReference type="Proteomes" id="UP000269721"/>
    </source>
</evidence>
<dbReference type="Gene3D" id="1.10.167.10">
    <property type="entry name" value="Regulator of G-protein Signalling 4, domain 2"/>
    <property type="match status" value="1"/>
</dbReference>
<organism evidence="2 3">
    <name type="scientific">Blyttiomyces helicus</name>
    <dbReference type="NCBI Taxonomy" id="388810"/>
    <lineage>
        <taxon>Eukaryota</taxon>
        <taxon>Fungi</taxon>
        <taxon>Fungi incertae sedis</taxon>
        <taxon>Chytridiomycota</taxon>
        <taxon>Chytridiomycota incertae sedis</taxon>
        <taxon>Chytridiomycetes</taxon>
        <taxon>Chytridiomycetes incertae sedis</taxon>
        <taxon>Blyttiomyces</taxon>
    </lineage>
</organism>
<dbReference type="AlphaFoldDB" id="A0A4P9WG63"/>
<dbReference type="InterPro" id="IPR036305">
    <property type="entry name" value="RGS_sf"/>
</dbReference>
<feature type="region of interest" description="Disordered" evidence="1">
    <location>
        <begin position="198"/>
        <end position="231"/>
    </location>
</feature>
<evidence type="ECO:0000256" key="1">
    <source>
        <dbReference type="SAM" id="MobiDB-lite"/>
    </source>
</evidence>
<dbReference type="InterPro" id="IPR044926">
    <property type="entry name" value="RGS_subdomain_2"/>
</dbReference>
<protein>
    <submittedName>
        <fullName evidence="2">Uncharacterized protein</fullName>
    </submittedName>
</protein>
<evidence type="ECO:0000313" key="2">
    <source>
        <dbReference type="EMBL" id="RKO90338.1"/>
    </source>
</evidence>
<gene>
    <name evidence="2" type="ORF">BDK51DRAFT_34944</name>
</gene>
<dbReference type="SUPFAM" id="SSF48097">
    <property type="entry name" value="Regulator of G-protein signaling, RGS"/>
    <property type="match status" value="1"/>
</dbReference>
<proteinExistence type="predicted"/>
<accession>A0A4P9WG63</accession>
<dbReference type="EMBL" id="KZ995605">
    <property type="protein sequence ID" value="RKO90338.1"/>
    <property type="molecule type" value="Genomic_DNA"/>
</dbReference>